<evidence type="ECO:0000313" key="2">
    <source>
        <dbReference type="EMBL" id="KXS12384.1"/>
    </source>
</evidence>
<proteinExistence type="predicted"/>
<protein>
    <recommendedName>
        <fullName evidence="1">F-box domain-containing protein</fullName>
    </recommendedName>
</protein>
<gene>
    <name evidence="2" type="ORF">M427DRAFT_72036</name>
</gene>
<dbReference type="EMBL" id="KQ965788">
    <property type="protein sequence ID" value="KXS12384.1"/>
    <property type="molecule type" value="Genomic_DNA"/>
</dbReference>
<evidence type="ECO:0000259" key="1">
    <source>
        <dbReference type="PROSITE" id="PS50181"/>
    </source>
</evidence>
<accession>A0A139A6Q8</accession>
<evidence type="ECO:0000313" key="3">
    <source>
        <dbReference type="Proteomes" id="UP000070544"/>
    </source>
</evidence>
<sequence length="389" mass="43185">MDALPNEILFRIVVRLADTKAFFTIVPLVCRRFNRVQSDIRKASTVSISIVISNSYPSLSVKELKFVRHTAQLPSTKTTRLRRQILQFSPGSKTWKTHVLRNSGILLSRDGLEDTTADDVATALQAVLEGVLPFGHVKFSDLNFKPDGLPISWIIELANHLSIDCVNFDEHSPYDKAPRSPKTLEECLLDEADAIKLLRSTDVTLEGAPFSMIYLFPHVQTFGGDLSGLNKSMFHTQQGIVRQHPNLETLRLGAIADVEADGIACLAEAILAGAFPRLRNIECGFMAQLDEDGDYRYLMEEYDVENDPATPSILALKELLHKCPSVSATIVGDQELDSDAFQQFHIDEDESAPSARMVLDTFVRKPRVVLECTAGGGFCVYDGTLEMLN</sequence>
<dbReference type="InterPro" id="IPR001810">
    <property type="entry name" value="F-box_dom"/>
</dbReference>
<name>A0A139A6Q8_GONPJ</name>
<reference evidence="2 3" key="1">
    <citation type="journal article" date="2015" name="Genome Biol. Evol.">
        <title>Phylogenomic analyses indicate that early fungi evolved digesting cell walls of algal ancestors of land plants.</title>
        <authorList>
            <person name="Chang Y."/>
            <person name="Wang S."/>
            <person name="Sekimoto S."/>
            <person name="Aerts A.L."/>
            <person name="Choi C."/>
            <person name="Clum A."/>
            <person name="LaButti K.M."/>
            <person name="Lindquist E.A."/>
            <person name="Yee Ngan C."/>
            <person name="Ohm R.A."/>
            <person name="Salamov A.A."/>
            <person name="Grigoriev I.V."/>
            <person name="Spatafora J.W."/>
            <person name="Berbee M.L."/>
        </authorList>
    </citation>
    <scope>NUCLEOTIDE SEQUENCE [LARGE SCALE GENOMIC DNA]</scope>
    <source>
        <strain evidence="2 3">JEL478</strain>
    </source>
</reference>
<keyword evidence="3" id="KW-1185">Reference proteome</keyword>
<organism evidence="2 3">
    <name type="scientific">Gonapodya prolifera (strain JEL478)</name>
    <name type="common">Monoblepharis prolifera</name>
    <dbReference type="NCBI Taxonomy" id="1344416"/>
    <lineage>
        <taxon>Eukaryota</taxon>
        <taxon>Fungi</taxon>
        <taxon>Fungi incertae sedis</taxon>
        <taxon>Chytridiomycota</taxon>
        <taxon>Chytridiomycota incertae sedis</taxon>
        <taxon>Monoblepharidomycetes</taxon>
        <taxon>Monoblepharidales</taxon>
        <taxon>Gonapodyaceae</taxon>
        <taxon>Gonapodya</taxon>
    </lineage>
</organism>
<dbReference type="AlphaFoldDB" id="A0A139A6Q8"/>
<feature type="domain" description="F-box" evidence="1">
    <location>
        <begin position="1"/>
        <end position="46"/>
    </location>
</feature>
<dbReference type="PROSITE" id="PS50181">
    <property type="entry name" value="FBOX"/>
    <property type="match status" value="1"/>
</dbReference>
<dbReference type="Proteomes" id="UP000070544">
    <property type="component" value="Unassembled WGS sequence"/>
</dbReference>